<sequence>MGQAPTRKALGPSTRSTPTLFPLSSEEYYLPEGAMLDVVLEIVSASNIMAGDYLGLTALMQGQLCSSDAYAVIEVNGHKVAWTHPDFSTLDPIWNEKFFFRNVLPGSQCKLYLLDKDVNADDELGETQFVIVDTDNNESTCELAITFNEKKAGTIVVKVRSHPVYREPGAVLHEYGPVRYSVHSSVTAGLMTMSMSNNSKVESLAYHIQLHNVPLFLPTEHEWNKDYPTIQRIFSPEYPESLVLRQAIITQHALIYTHGISNTQYGAISSPVEFFKLIHDGTRLDKPVLFTYVITKNGWYFSETGAAFFKDMLSKHMLHSCAALSVLYAGEFRVDNHLFGAPKLIIDNDSGTYAPPKAVLPRVKALIENNFPGIAVEALDREDEGVRRTRKEILEFTMTHLSNAGSTLRIPTRWHLTIPIVHHD</sequence>
<dbReference type="Gene3D" id="2.60.40.150">
    <property type="entry name" value="C2 domain"/>
    <property type="match status" value="1"/>
</dbReference>
<dbReference type="Proteomes" id="UP000011713">
    <property type="component" value="Unassembled WGS sequence"/>
</dbReference>
<dbReference type="STRING" id="559515.M4C0E1"/>
<reference evidence="2" key="2">
    <citation type="submission" date="2015-06" db="UniProtKB">
        <authorList>
            <consortium name="EnsemblProtists"/>
        </authorList>
    </citation>
    <scope>IDENTIFICATION</scope>
    <source>
        <strain evidence="2">Emoy2</strain>
    </source>
</reference>
<keyword evidence="3" id="KW-1185">Reference proteome</keyword>
<evidence type="ECO:0000259" key="1">
    <source>
        <dbReference type="PROSITE" id="PS50004"/>
    </source>
</evidence>
<dbReference type="SUPFAM" id="SSF49562">
    <property type="entry name" value="C2 domain (Calcium/lipid-binding domain, CaLB)"/>
    <property type="match status" value="1"/>
</dbReference>
<feature type="domain" description="C2" evidence="1">
    <location>
        <begin position="12"/>
        <end position="144"/>
    </location>
</feature>
<dbReference type="SMART" id="SM00239">
    <property type="entry name" value="C2"/>
    <property type="match status" value="1"/>
</dbReference>
<dbReference type="OMA" id="WNRNYKA"/>
<dbReference type="AlphaFoldDB" id="M4C0E1"/>
<proteinExistence type="predicted"/>
<organism evidence="2 3">
    <name type="scientific">Hyaloperonospora arabidopsidis (strain Emoy2)</name>
    <name type="common">Downy mildew agent</name>
    <name type="synonym">Peronospora arabidopsidis</name>
    <dbReference type="NCBI Taxonomy" id="559515"/>
    <lineage>
        <taxon>Eukaryota</taxon>
        <taxon>Sar</taxon>
        <taxon>Stramenopiles</taxon>
        <taxon>Oomycota</taxon>
        <taxon>Peronosporomycetes</taxon>
        <taxon>Peronosporales</taxon>
        <taxon>Peronosporaceae</taxon>
        <taxon>Hyaloperonospora</taxon>
    </lineage>
</organism>
<protein>
    <recommendedName>
        <fullName evidence="1">C2 domain-containing protein</fullName>
    </recommendedName>
</protein>
<dbReference type="Pfam" id="PF00168">
    <property type="entry name" value="C2"/>
    <property type="match status" value="1"/>
</dbReference>
<dbReference type="InParanoid" id="M4C0E1"/>
<dbReference type="eggNOG" id="ENOG502QRIV">
    <property type="taxonomic scope" value="Eukaryota"/>
</dbReference>
<accession>M4C0E1</accession>
<dbReference type="EMBL" id="JH598074">
    <property type="status" value="NOT_ANNOTATED_CDS"/>
    <property type="molecule type" value="Genomic_DNA"/>
</dbReference>
<reference evidence="3" key="1">
    <citation type="journal article" date="2010" name="Science">
        <title>Signatures of adaptation to obligate biotrophy in the Hyaloperonospora arabidopsidis genome.</title>
        <authorList>
            <person name="Baxter L."/>
            <person name="Tripathy S."/>
            <person name="Ishaque N."/>
            <person name="Boot N."/>
            <person name="Cabral A."/>
            <person name="Kemen E."/>
            <person name="Thines M."/>
            <person name="Ah-Fong A."/>
            <person name="Anderson R."/>
            <person name="Badejoko W."/>
            <person name="Bittner-Eddy P."/>
            <person name="Boore J.L."/>
            <person name="Chibucos M.C."/>
            <person name="Coates M."/>
            <person name="Dehal P."/>
            <person name="Delehaunty K."/>
            <person name="Dong S."/>
            <person name="Downton P."/>
            <person name="Dumas B."/>
            <person name="Fabro G."/>
            <person name="Fronick C."/>
            <person name="Fuerstenberg S.I."/>
            <person name="Fulton L."/>
            <person name="Gaulin E."/>
            <person name="Govers F."/>
            <person name="Hughes L."/>
            <person name="Humphray S."/>
            <person name="Jiang R.H."/>
            <person name="Judelson H."/>
            <person name="Kamoun S."/>
            <person name="Kyung K."/>
            <person name="Meijer H."/>
            <person name="Minx P."/>
            <person name="Morris P."/>
            <person name="Nelson J."/>
            <person name="Phuntumart V."/>
            <person name="Qutob D."/>
            <person name="Rehmany A."/>
            <person name="Rougon-Cardoso A."/>
            <person name="Ryden P."/>
            <person name="Torto-Alalibo T."/>
            <person name="Studholme D."/>
            <person name="Wang Y."/>
            <person name="Win J."/>
            <person name="Wood J."/>
            <person name="Clifton S.W."/>
            <person name="Rogers J."/>
            <person name="Van den Ackerveken G."/>
            <person name="Jones J.D."/>
            <person name="McDowell J.M."/>
            <person name="Beynon J."/>
            <person name="Tyler B.M."/>
        </authorList>
    </citation>
    <scope>NUCLEOTIDE SEQUENCE [LARGE SCALE GENOMIC DNA]</scope>
    <source>
        <strain evidence="3">Emoy2</strain>
    </source>
</reference>
<dbReference type="InterPro" id="IPR035892">
    <property type="entry name" value="C2_domain_sf"/>
</dbReference>
<evidence type="ECO:0000313" key="2">
    <source>
        <dbReference type="EnsemblProtists" id="HpaP812347"/>
    </source>
</evidence>
<dbReference type="EnsemblProtists" id="HpaT812347">
    <property type="protein sequence ID" value="HpaP812347"/>
    <property type="gene ID" value="HpaG812347"/>
</dbReference>
<name>M4C0E1_HYAAE</name>
<dbReference type="InterPro" id="IPR000008">
    <property type="entry name" value="C2_dom"/>
</dbReference>
<dbReference type="HOGENOM" id="CLU_022666_0_1_1"/>
<dbReference type="VEuPathDB" id="FungiDB:HpaG812347"/>
<evidence type="ECO:0000313" key="3">
    <source>
        <dbReference type="Proteomes" id="UP000011713"/>
    </source>
</evidence>
<dbReference type="PROSITE" id="PS50004">
    <property type="entry name" value="C2"/>
    <property type="match status" value="1"/>
</dbReference>